<dbReference type="GO" id="GO:0008270">
    <property type="term" value="F:zinc ion binding"/>
    <property type="evidence" value="ECO:0007669"/>
    <property type="project" value="UniProtKB-KW"/>
</dbReference>
<dbReference type="Pfam" id="PF04677">
    <property type="entry name" value="CwfJ_C_1"/>
    <property type="match status" value="1"/>
</dbReference>
<proteinExistence type="predicted"/>
<name>A0AAD5TV05_9FUNG</name>
<dbReference type="SMART" id="SM00343">
    <property type="entry name" value="ZnF_C2HC"/>
    <property type="match status" value="2"/>
</dbReference>
<dbReference type="PANTHER" id="PTHR12072:SF4">
    <property type="entry name" value="CWF19-LIKE PROTEIN 1"/>
    <property type="match status" value="1"/>
</dbReference>
<evidence type="ECO:0000256" key="3">
    <source>
        <dbReference type="ARBA" id="ARBA00022833"/>
    </source>
</evidence>
<comment type="caution">
    <text evidence="6">The sequence shown here is derived from an EMBL/GenBank/DDBJ whole genome shotgun (WGS) entry which is preliminary data.</text>
</comment>
<dbReference type="InterPro" id="IPR036875">
    <property type="entry name" value="Znf_CCHC_sf"/>
</dbReference>
<feature type="domain" description="CCHC-type" evidence="5">
    <location>
        <begin position="320"/>
        <end position="335"/>
    </location>
</feature>
<keyword evidence="3" id="KW-0862">Zinc</keyword>
<evidence type="ECO:0000256" key="1">
    <source>
        <dbReference type="ARBA" id="ARBA00022723"/>
    </source>
</evidence>
<evidence type="ECO:0000313" key="7">
    <source>
        <dbReference type="Proteomes" id="UP001211065"/>
    </source>
</evidence>
<dbReference type="InterPro" id="IPR040194">
    <property type="entry name" value="Cwf19-like"/>
</dbReference>
<reference evidence="6" key="1">
    <citation type="submission" date="2020-05" db="EMBL/GenBank/DDBJ databases">
        <title>Phylogenomic resolution of chytrid fungi.</title>
        <authorList>
            <person name="Stajich J.E."/>
            <person name="Amses K."/>
            <person name="Simmons R."/>
            <person name="Seto K."/>
            <person name="Myers J."/>
            <person name="Bonds A."/>
            <person name="Quandt C.A."/>
            <person name="Barry K."/>
            <person name="Liu P."/>
            <person name="Grigoriev I."/>
            <person name="Longcore J.E."/>
            <person name="James T.Y."/>
        </authorList>
    </citation>
    <scope>NUCLEOTIDE SEQUENCE</scope>
    <source>
        <strain evidence="6">JEL0476</strain>
    </source>
</reference>
<organism evidence="6 7">
    <name type="scientific">Clydaea vesicula</name>
    <dbReference type="NCBI Taxonomy" id="447962"/>
    <lineage>
        <taxon>Eukaryota</taxon>
        <taxon>Fungi</taxon>
        <taxon>Fungi incertae sedis</taxon>
        <taxon>Chytridiomycota</taxon>
        <taxon>Chytridiomycota incertae sedis</taxon>
        <taxon>Chytridiomycetes</taxon>
        <taxon>Lobulomycetales</taxon>
        <taxon>Lobulomycetaceae</taxon>
        <taxon>Clydaea</taxon>
    </lineage>
</organism>
<keyword evidence="1" id="KW-0479">Metal-binding</keyword>
<dbReference type="GO" id="GO:0071014">
    <property type="term" value="C:post-mRNA release spliceosomal complex"/>
    <property type="evidence" value="ECO:0007669"/>
    <property type="project" value="TreeGrafter"/>
</dbReference>
<protein>
    <recommendedName>
        <fullName evidence="5">CCHC-type domain-containing protein</fullName>
    </recommendedName>
</protein>
<dbReference type="InterPro" id="IPR001878">
    <property type="entry name" value="Znf_CCHC"/>
</dbReference>
<dbReference type="Pfam" id="PF13696">
    <property type="entry name" value="zf-CCHC_2"/>
    <property type="match status" value="1"/>
</dbReference>
<dbReference type="InterPro" id="IPR006768">
    <property type="entry name" value="Cwf19-like_C_dom-1"/>
</dbReference>
<dbReference type="InterPro" id="IPR025829">
    <property type="entry name" value="Zn_knuckle_CX2CX3GHX4C"/>
</dbReference>
<sequence>MSSLKLLVCGSINSNFKQFFTKANSIAKKAGPFDAILVTGDFWHEKEDQEDLSSYTAPCPIYIINGKNKIPTSTQIRINKEGQVIENVFHLGKYGIFKTAEGLSIAYLSGVYDKNQYNEKDSLNSNYYTKSEIEDLIKVSKNFTNGIDILITTEWPYGILNHSKLVKVEKNFIESNPVKDLALHLRPRYFFSSSETFYEREPFDNKGVKFSTRFISLAPLVSNIDEKKPKWFYAFNIIPLFECPQHVLQLRASNTTQNPFESAKRNVDIDENTSFFFQDNSKRQKKSVPDNYICNKCGVGGHWKADCVVERRGPPDSYVCNICHEKGHYIKECPKKLNKSNFKKKDPSQCWFCLSNPEIEQHLIITVGDEVYLTMAKGPLTLDGHIILVPIKHYKSSKYLVDKLKEEENNTEITNYFSEVKKVQQLIKTEFKKLKFGLITFQIFSGNSIIEESKHHFIINYVALPEKLKLDELDTKFLEFAEKEGLKKVDSLNDLNTSCPYFMYEINDFDGATKGEIIFVPKNYGVEDNELDSNSKNTINLRFGSLVLSEAFGTPEKSDWKKCVLSTEDETKETLKWRDIIKLE</sequence>
<dbReference type="Gene3D" id="4.10.60.10">
    <property type="entry name" value="Zinc finger, CCHC-type"/>
    <property type="match status" value="1"/>
</dbReference>
<dbReference type="GO" id="GO:0061632">
    <property type="term" value="F:RNA lariat debranching enzyme activator activity"/>
    <property type="evidence" value="ECO:0007669"/>
    <property type="project" value="TreeGrafter"/>
</dbReference>
<evidence type="ECO:0000256" key="4">
    <source>
        <dbReference type="PROSITE-ProRule" id="PRU00047"/>
    </source>
</evidence>
<dbReference type="EMBL" id="JADGJW010001185">
    <property type="protein sequence ID" value="KAJ3205688.1"/>
    <property type="molecule type" value="Genomic_DNA"/>
</dbReference>
<keyword evidence="2 4" id="KW-0863">Zinc-finger</keyword>
<accession>A0AAD5TV05</accession>
<dbReference type="PROSITE" id="PS50158">
    <property type="entry name" value="ZF_CCHC"/>
    <property type="match status" value="1"/>
</dbReference>
<keyword evidence="7" id="KW-1185">Reference proteome</keyword>
<dbReference type="PANTHER" id="PTHR12072">
    <property type="entry name" value="CWF19, CELL CYCLE CONTROL PROTEIN"/>
    <property type="match status" value="1"/>
</dbReference>
<dbReference type="GO" id="GO:0003676">
    <property type="term" value="F:nucleic acid binding"/>
    <property type="evidence" value="ECO:0007669"/>
    <property type="project" value="InterPro"/>
</dbReference>
<dbReference type="Proteomes" id="UP001211065">
    <property type="component" value="Unassembled WGS sequence"/>
</dbReference>
<gene>
    <name evidence="6" type="ORF">HK099_000733</name>
</gene>
<dbReference type="AlphaFoldDB" id="A0AAD5TV05"/>
<dbReference type="SUPFAM" id="SSF57756">
    <property type="entry name" value="Retrovirus zinc finger-like domains"/>
    <property type="match status" value="1"/>
</dbReference>
<dbReference type="GO" id="GO:0000398">
    <property type="term" value="P:mRNA splicing, via spliceosome"/>
    <property type="evidence" value="ECO:0007669"/>
    <property type="project" value="TreeGrafter"/>
</dbReference>
<evidence type="ECO:0000259" key="5">
    <source>
        <dbReference type="PROSITE" id="PS50158"/>
    </source>
</evidence>
<evidence type="ECO:0000313" key="6">
    <source>
        <dbReference type="EMBL" id="KAJ3205688.1"/>
    </source>
</evidence>
<evidence type="ECO:0000256" key="2">
    <source>
        <dbReference type="ARBA" id="ARBA00022771"/>
    </source>
</evidence>
<dbReference type="CDD" id="cd07380">
    <property type="entry name" value="MPP_CWF19_N"/>
    <property type="match status" value="1"/>
</dbReference>